<evidence type="ECO:0000313" key="2">
    <source>
        <dbReference type="Proteomes" id="UP001458415"/>
    </source>
</evidence>
<name>A0ABV1WBE6_9ACTN</name>
<sequence>MTSATADTTIGAPGAPIRHPAGDLRGLWTVTAAVLAPPPALAPAAYKP</sequence>
<comment type="caution">
    <text evidence="1">The sequence shown here is derived from an EMBL/GenBank/DDBJ whole genome shotgun (WGS) entry which is preliminary data.</text>
</comment>
<dbReference type="RefSeq" id="WP_158103962.1">
    <property type="nucleotide sequence ID" value="NZ_MUBM01000296.1"/>
</dbReference>
<gene>
    <name evidence="1" type="ORF">ABT317_32040</name>
</gene>
<keyword evidence="2" id="KW-1185">Reference proteome</keyword>
<dbReference type="EMBL" id="JBEPCU010000774">
    <property type="protein sequence ID" value="MER6981477.1"/>
    <property type="molecule type" value="Genomic_DNA"/>
</dbReference>
<reference evidence="1 2" key="1">
    <citation type="submission" date="2024-06" db="EMBL/GenBank/DDBJ databases">
        <title>The Natural Products Discovery Center: Release of the First 8490 Sequenced Strains for Exploring Actinobacteria Biosynthetic Diversity.</title>
        <authorList>
            <person name="Kalkreuter E."/>
            <person name="Kautsar S.A."/>
            <person name="Yang D."/>
            <person name="Bader C.D."/>
            <person name="Teijaro C.N."/>
            <person name="Fluegel L."/>
            <person name="Davis C.M."/>
            <person name="Simpson J.R."/>
            <person name="Lauterbach L."/>
            <person name="Steele A.D."/>
            <person name="Gui C."/>
            <person name="Meng S."/>
            <person name="Li G."/>
            <person name="Viehrig K."/>
            <person name="Ye F."/>
            <person name="Su P."/>
            <person name="Kiefer A.F."/>
            <person name="Nichols A."/>
            <person name="Cepeda A.J."/>
            <person name="Yan W."/>
            <person name="Fan B."/>
            <person name="Jiang Y."/>
            <person name="Adhikari A."/>
            <person name="Zheng C.-J."/>
            <person name="Schuster L."/>
            <person name="Cowan T.M."/>
            <person name="Smanski M.J."/>
            <person name="Chevrette M.G."/>
            <person name="De Carvalho L.P.S."/>
            <person name="Shen B."/>
        </authorList>
    </citation>
    <scope>NUCLEOTIDE SEQUENCE [LARGE SCALE GENOMIC DNA]</scope>
    <source>
        <strain evidence="1 2">NPDC000634</strain>
    </source>
</reference>
<evidence type="ECO:0000313" key="1">
    <source>
        <dbReference type="EMBL" id="MER6981477.1"/>
    </source>
</evidence>
<protein>
    <submittedName>
        <fullName evidence="1">Uncharacterized protein</fullName>
    </submittedName>
</protein>
<proteinExistence type="predicted"/>
<organism evidence="1 2">
    <name type="scientific">Streptomyces carpinensis</name>
    <dbReference type="NCBI Taxonomy" id="66369"/>
    <lineage>
        <taxon>Bacteria</taxon>
        <taxon>Bacillati</taxon>
        <taxon>Actinomycetota</taxon>
        <taxon>Actinomycetes</taxon>
        <taxon>Kitasatosporales</taxon>
        <taxon>Streptomycetaceae</taxon>
        <taxon>Streptomyces</taxon>
    </lineage>
</organism>
<accession>A0ABV1WBE6</accession>
<dbReference type="Proteomes" id="UP001458415">
    <property type="component" value="Unassembled WGS sequence"/>
</dbReference>